<dbReference type="EMBL" id="DF974295">
    <property type="protein sequence ID" value="GAU47234.1"/>
    <property type="molecule type" value="Genomic_DNA"/>
</dbReference>
<feature type="region of interest" description="Disordered" evidence="1">
    <location>
        <begin position="589"/>
        <end position="716"/>
    </location>
</feature>
<dbReference type="Proteomes" id="UP000242715">
    <property type="component" value="Unassembled WGS sequence"/>
</dbReference>
<evidence type="ECO:0000313" key="3">
    <source>
        <dbReference type="EMBL" id="GAU47234.1"/>
    </source>
</evidence>
<evidence type="ECO:0000256" key="1">
    <source>
        <dbReference type="SAM" id="MobiDB-lite"/>
    </source>
</evidence>
<feature type="domain" description="Retrotransposon gag" evidence="2">
    <location>
        <begin position="295"/>
        <end position="389"/>
    </location>
</feature>
<evidence type="ECO:0000259" key="2">
    <source>
        <dbReference type="Pfam" id="PF03732"/>
    </source>
</evidence>
<feature type="compositionally biased region" description="Basic and acidic residues" evidence="1">
    <location>
        <begin position="671"/>
        <end position="702"/>
    </location>
</feature>
<feature type="compositionally biased region" description="Basic and acidic residues" evidence="1">
    <location>
        <begin position="641"/>
        <end position="658"/>
    </location>
</feature>
<sequence>MARGRQELASTRQRASKPLTCLAMARAGEGSQEEYPTFVASIPGEEMSRYSSVESCPFALVVVTPCWGLVLSNLCLVLHLGGSAPAQRFLMPARHAEVFHASRRIDQVKMDRVCFISRVAQMHSSSHASRRLITRDAQHEWLIPHGLDLLGTSSSEFLFDPEIEKTARANRKAVRQAKEAARLLASASQDYQEIQSNTDQEPIDMAGEENFIPVPPPRRTLGDYGQRNNGGIANLGFQPVNPVTFDIKNTVINALKEDQYSGAESQCPNLHLSHFYDACDYTDPPGISESDKRLRLFKFSLTGRAKDWLDTIPPGTIATWQDLERKFKDRYFPIHKFLERRSEIMNFEQGDSEILYDAWERFKLCLKKCPDHGIDELHQMQYFTQGLRPQTRMLLDASAGGSLKNKDEVEAKELVETMAQNEYRAQNDRGAKKKAGILELDTNNAILAQMKLMSKEMEELKKASSRGSQAHVNQFEEVKCDFYRGGHENGKCFPEGSEQAKYLANFRKSYPNNQGYGWGNQGQNSNSNPPARKPSPMEESINKFIQVTQESIGELKTSQLTMEKHNDASIKNLETQMGQLSRQFSELMSQGTFGGNTKDNPRNEQCKTITLRNREIPSPQVGESHKKKEKKKVQEDEVEKEELSEKKNEGDIEKSKESEVEESGESENEGEVEKLREKKVRSKEEDVVKEQKARQEKGKGKESSPNIKLPYPRKKKAKAKDHSQFKKFMKLLNTLQLNVPLVEALEQIPLYSKFLKELLTKKRKPLDDDTVDMTEECSALIQRKLPQKKKDPSSFTIPWEFIFPADFIIMDMAEDREVESLLLGRPFLATGRAHIDRHDYESDCFRVDVIEEVVEDVHVEEQPSPPLERVIANSIEKVEDEFEEEIEECLRHLEANVADTNPKVEEVLSETKEEEKSDPAIISSSLTRLEEAKLLRVLRANKEAMGGKVADLQGSSPIHCMHRVELEERVKSVEEEEWDHEIEYFLQQLEEGQEGELKKEEIAPSSKGLEKPPLGWKYVFLGDYGEFPVIISSRLTPLEEEELVSNFKKDNDIMGLNWNGVVPAIVLHIMEREDIVKPVVQSQDIPCATIVDLGKHEVMNSFETVIVNDVPTNLESILVHENQEKEEDVKQSSSSKRAYKKKRKKWKVKRKKRLPYPVFEEMLLVDLKRHQEKNASDSYASHHAMVRVAPYHQNGQGDSQIPARRAVHIHASRRKVQQTGAILRHLRVAQTLTRAAQKKI</sequence>
<name>A0A2Z6NSN7_TRISU</name>
<dbReference type="Pfam" id="PF03732">
    <property type="entry name" value="Retrotrans_gag"/>
    <property type="match status" value="1"/>
</dbReference>
<dbReference type="InterPro" id="IPR005162">
    <property type="entry name" value="Retrotrans_gag_dom"/>
</dbReference>
<gene>
    <name evidence="3" type="ORF">TSUD_242840</name>
</gene>
<keyword evidence="4" id="KW-1185">Reference proteome</keyword>
<proteinExistence type="predicted"/>
<dbReference type="PANTHER" id="PTHR33223:SF11">
    <property type="entry name" value="ELEMENT PROTEIN, PUTATIVE-RELATED"/>
    <property type="match status" value="1"/>
</dbReference>
<protein>
    <recommendedName>
        <fullName evidence="2">Retrotransposon gag domain-containing protein</fullName>
    </recommendedName>
</protein>
<feature type="compositionally biased region" description="Acidic residues" evidence="1">
    <location>
        <begin position="659"/>
        <end position="670"/>
    </location>
</feature>
<accession>A0A2Z6NSN7</accession>
<evidence type="ECO:0000313" key="4">
    <source>
        <dbReference type="Proteomes" id="UP000242715"/>
    </source>
</evidence>
<feature type="compositionally biased region" description="Basic residues" evidence="1">
    <location>
        <begin position="1137"/>
        <end position="1146"/>
    </location>
</feature>
<feature type="region of interest" description="Disordered" evidence="1">
    <location>
        <begin position="513"/>
        <end position="537"/>
    </location>
</feature>
<feature type="compositionally biased region" description="Polar residues" evidence="1">
    <location>
        <begin position="589"/>
        <end position="598"/>
    </location>
</feature>
<feature type="compositionally biased region" description="Low complexity" evidence="1">
    <location>
        <begin position="513"/>
        <end position="530"/>
    </location>
</feature>
<dbReference type="AlphaFoldDB" id="A0A2Z6NSN7"/>
<dbReference type="PANTHER" id="PTHR33223">
    <property type="entry name" value="CCHC-TYPE DOMAIN-CONTAINING PROTEIN"/>
    <property type="match status" value="1"/>
</dbReference>
<feature type="region of interest" description="Disordered" evidence="1">
    <location>
        <begin position="1123"/>
        <end position="1146"/>
    </location>
</feature>
<organism evidence="3 4">
    <name type="scientific">Trifolium subterraneum</name>
    <name type="common">Subterranean clover</name>
    <dbReference type="NCBI Taxonomy" id="3900"/>
    <lineage>
        <taxon>Eukaryota</taxon>
        <taxon>Viridiplantae</taxon>
        <taxon>Streptophyta</taxon>
        <taxon>Embryophyta</taxon>
        <taxon>Tracheophyta</taxon>
        <taxon>Spermatophyta</taxon>
        <taxon>Magnoliopsida</taxon>
        <taxon>eudicotyledons</taxon>
        <taxon>Gunneridae</taxon>
        <taxon>Pentapetalae</taxon>
        <taxon>rosids</taxon>
        <taxon>fabids</taxon>
        <taxon>Fabales</taxon>
        <taxon>Fabaceae</taxon>
        <taxon>Papilionoideae</taxon>
        <taxon>50 kb inversion clade</taxon>
        <taxon>NPAAA clade</taxon>
        <taxon>Hologalegina</taxon>
        <taxon>IRL clade</taxon>
        <taxon>Trifolieae</taxon>
        <taxon>Trifolium</taxon>
    </lineage>
</organism>
<reference evidence="4" key="1">
    <citation type="journal article" date="2017" name="Front. Plant Sci.">
        <title>Climate Clever Clovers: New Paradigm to Reduce the Environmental Footprint of Ruminants by Breeding Low Methanogenic Forages Utilizing Haplotype Variation.</title>
        <authorList>
            <person name="Kaur P."/>
            <person name="Appels R."/>
            <person name="Bayer P.E."/>
            <person name="Keeble-Gagnere G."/>
            <person name="Wang J."/>
            <person name="Hirakawa H."/>
            <person name="Shirasawa K."/>
            <person name="Vercoe P."/>
            <person name="Stefanova K."/>
            <person name="Durmic Z."/>
            <person name="Nichols P."/>
            <person name="Revell C."/>
            <person name="Isobe S.N."/>
            <person name="Edwards D."/>
            <person name="Erskine W."/>
        </authorList>
    </citation>
    <scope>NUCLEOTIDE SEQUENCE [LARGE SCALE GENOMIC DNA]</scope>
    <source>
        <strain evidence="4">cv. Daliak</strain>
    </source>
</reference>